<dbReference type="EMBL" id="JRWP01000003">
    <property type="protein sequence ID" value="KGY10476.1"/>
    <property type="molecule type" value="Genomic_DNA"/>
</dbReference>
<evidence type="ECO:0000256" key="1">
    <source>
        <dbReference type="SAM" id="Phobius"/>
    </source>
</evidence>
<keyword evidence="1" id="KW-0812">Transmembrane</keyword>
<name>A0A0A5I3S5_PHOS4</name>
<protein>
    <submittedName>
        <fullName evidence="2">Uncharacterized protein</fullName>
    </submittedName>
</protein>
<evidence type="ECO:0000313" key="3">
    <source>
        <dbReference type="Proteomes" id="UP000030451"/>
    </source>
</evidence>
<sequence length="101" mass="11243">MNNPKIYLVALLFCSLVLVITLWLKPQFNSETIQATVISQTLTQSLDGHRRYLNVETEEAQSLLVQSDAKIDCPEGSIVTLKQQAGVFSNVVSYAVIKCKQ</sequence>
<evidence type="ECO:0000313" key="2">
    <source>
        <dbReference type="EMBL" id="KGY10476.1"/>
    </source>
</evidence>
<proteinExistence type="predicted"/>
<dbReference type="AlphaFoldDB" id="A0A0A5I3S5"/>
<dbReference type="RefSeq" id="WP_038187146.1">
    <property type="nucleotide sequence ID" value="NZ_JRWP01000003.1"/>
</dbReference>
<dbReference type="Proteomes" id="UP000030451">
    <property type="component" value="Unassembled WGS sequence"/>
</dbReference>
<dbReference type="OrthoDB" id="5906577at2"/>
<keyword evidence="1" id="KW-0472">Membrane</keyword>
<comment type="caution">
    <text evidence="2">The sequence shown here is derived from an EMBL/GenBank/DDBJ whole genome shotgun (WGS) entry which is preliminary data.</text>
</comment>
<dbReference type="STRING" id="379097.SE23_03870"/>
<accession>A0A0A5I3S5</accession>
<organism evidence="2 3">
    <name type="scientific">Photobacterium sp. (strain ATCC 43367)</name>
    <dbReference type="NCBI Taxonomy" id="379097"/>
    <lineage>
        <taxon>Bacteria</taxon>
        <taxon>Pseudomonadati</taxon>
        <taxon>Pseudomonadota</taxon>
        <taxon>Gammaproteobacteria</taxon>
        <taxon>Vibrionales</taxon>
        <taxon>Vibrionaceae</taxon>
        <taxon>Vibrio</taxon>
        <taxon>Vibrio oreintalis group</taxon>
    </lineage>
</organism>
<reference evidence="2 3" key="1">
    <citation type="submission" date="2014-10" db="EMBL/GenBank/DDBJ databases">
        <title>Genome sequencing of Vibrio sinaloensis T08.</title>
        <authorList>
            <person name="Chan K.-G."/>
            <person name="Mohamad N.I."/>
        </authorList>
    </citation>
    <scope>NUCLEOTIDE SEQUENCE [LARGE SCALE GENOMIC DNA]</scope>
    <source>
        <strain evidence="2 3">T08</strain>
    </source>
</reference>
<keyword evidence="1" id="KW-1133">Transmembrane helix</keyword>
<feature type="transmembrane region" description="Helical" evidence="1">
    <location>
        <begin position="6"/>
        <end position="24"/>
    </location>
</feature>
<gene>
    <name evidence="2" type="ORF">NM06_01310</name>
</gene>